<protein>
    <submittedName>
        <fullName evidence="1">Uncharacterized protein</fullName>
    </submittedName>
</protein>
<dbReference type="PANTHER" id="PTHR47592:SF18">
    <property type="entry name" value="ZINC FINGER, CCHC-TYPE-RELATED"/>
    <property type="match status" value="1"/>
</dbReference>
<proteinExistence type="predicted"/>
<evidence type="ECO:0000313" key="1">
    <source>
        <dbReference type="EMBL" id="KAG6675770.1"/>
    </source>
</evidence>
<name>A0A922A8A3_CARIL</name>
<comment type="caution">
    <text evidence="1">The sequence shown here is derived from an EMBL/GenBank/DDBJ whole genome shotgun (WGS) entry which is preliminary data.</text>
</comment>
<sequence>MTTLKMMNQDFIKLERFDGMNFTRWKDKLIFILTTSKISYVLDSNLPVLSKPKSEDNDQIKAECKKCKEDEVVCRGHILNTLSDCLYDLFTSIKSPKEI</sequence>
<dbReference type="AlphaFoldDB" id="A0A922A8A3"/>
<accession>A0A922A8A3</accession>
<dbReference type="EMBL" id="CM031839">
    <property type="protein sequence ID" value="KAG6675770.1"/>
    <property type="molecule type" value="Genomic_DNA"/>
</dbReference>
<dbReference type="Proteomes" id="UP000811246">
    <property type="component" value="Chromosome 15"/>
</dbReference>
<organism evidence="1 2">
    <name type="scientific">Carya illinoinensis</name>
    <name type="common">Pecan</name>
    <dbReference type="NCBI Taxonomy" id="32201"/>
    <lineage>
        <taxon>Eukaryota</taxon>
        <taxon>Viridiplantae</taxon>
        <taxon>Streptophyta</taxon>
        <taxon>Embryophyta</taxon>
        <taxon>Tracheophyta</taxon>
        <taxon>Spermatophyta</taxon>
        <taxon>Magnoliopsida</taxon>
        <taxon>eudicotyledons</taxon>
        <taxon>Gunneridae</taxon>
        <taxon>Pentapetalae</taxon>
        <taxon>rosids</taxon>
        <taxon>fabids</taxon>
        <taxon>Fagales</taxon>
        <taxon>Juglandaceae</taxon>
        <taxon>Carya</taxon>
    </lineage>
</organism>
<dbReference type="PANTHER" id="PTHR47592">
    <property type="entry name" value="PBF68 PROTEIN"/>
    <property type="match status" value="1"/>
</dbReference>
<evidence type="ECO:0000313" key="2">
    <source>
        <dbReference type="Proteomes" id="UP000811246"/>
    </source>
</evidence>
<gene>
    <name evidence="1" type="ORF">I3842_15G120600</name>
</gene>
<reference evidence="1" key="1">
    <citation type="submission" date="2021-01" db="EMBL/GenBank/DDBJ databases">
        <authorList>
            <person name="Lovell J.T."/>
            <person name="Bentley N."/>
            <person name="Bhattarai G."/>
            <person name="Jenkins J.W."/>
            <person name="Sreedasyam A."/>
            <person name="Alarcon Y."/>
            <person name="Bock C."/>
            <person name="Boston L."/>
            <person name="Carlson J."/>
            <person name="Cervantes K."/>
            <person name="Clermont K."/>
            <person name="Krom N."/>
            <person name="Kubenka K."/>
            <person name="Mamidi S."/>
            <person name="Mattison C."/>
            <person name="Monteros M."/>
            <person name="Pisani C."/>
            <person name="Plott C."/>
            <person name="Rajasekar S."/>
            <person name="Rhein H.S."/>
            <person name="Rohla C."/>
            <person name="Song M."/>
            <person name="Hilaire R.S."/>
            <person name="Shu S."/>
            <person name="Wells L."/>
            <person name="Wang X."/>
            <person name="Webber J."/>
            <person name="Heerema R.J."/>
            <person name="Klein P."/>
            <person name="Conner P."/>
            <person name="Grauke L."/>
            <person name="Grimwood J."/>
            <person name="Schmutz J."/>
            <person name="Randall J.J."/>
        </authorList>
    </citation>
    <scope>NUCLEOTIDE SEQUENCE</scope>
    <source>
        <tissue evidence="1">Leaf</tissue>
    </source>
</reference>